<gene>
    <name evidence="7" type="ORF">ACFSQ6_02200</name>
</gene>
<evidence type="ECO:0000256" key="4">
    <source>
        <dbReference type="ARBA" id="ARBA00023277"/>
    </source>
</evidence>
<dbReference type="Proteomes" id="UP001597418">
    <property type="component" value="Unassembled WGS sequence"/>
</dbReference>
<evidence type="ECO:0000256" key="2">
    <source>
        <dbReference type="ARBA" id="ARBA00022651"/>
    </source>
</evidence>
<dbReference type="EMBL" id="JBHUMB010000005">
    <property type="protein sequence ID" value="MFD2742201.1"/>
    <property type="molecule type" value="Genomic_DNA"/>
</dbReference>
<dbReference type="CDD" id="cd08991">
    <property type="entry name" value="GH43_HoAraf43-like"/>
    <property type="match status" value="1"/>
</dbReference>
<evidence type="ECO:0000256" key="1">
    <source>
        <dbReference type="ARBA" id="ARBA00009865"/>
    </source>
</evidence>
<dbReference type="InterPro" id="IPR006710">
    <property type="entry name" value="Glyco_hydro_43"/>
</dbReference>
<accession>A0ABW5U8D0</accession>
<dbReference type="RefSeq" id="WP_156472438.1">
    <property type="nucleotide sequence ID" value="NZ_JBHUMB010000005.1"/>
</dbReference>
<keyword evidence="2" id="KW-0858">Xylan degradation</keyword>
<keyword evidence="4" id="KW-0119">Carbohydrate metabolism</keyword>
<dbReference type="InterPro" id="IPR023296">
    <property type="entry name" value="Glyco_hydro_beta-prop_sf"/>
</dbReference>
<dbReference type="GO" id="GO:0016787">
    <property type="term" value="F:hydrolase activity"/>
    <property type="evidence" value="ECO:0007669"/>
    <property type="project" value="UniProtKB-KW"/>
</dbReference>
<evidence type="ECO:0000313" key="8">
    <source>
        <dbReference type="Proteomes" id="UP001597418"/>
    </source>
</evidence>
<dbReference type="Pfam" id="PF04616">
    <property type="entry name" value="Glyco_hydro_43"/>
    <property type="match status" value="1"/>
</dbReference>
<dbReference type="InterPro" id="IPR052176">
    <property type="entry name" value="Glycosyl_Hydrlase_43_Enz"/>
</dbReference>
<keyword evidence="3 6" id="KW-0378">Hydrolase</keyword>
<evidence type="ECO:0000256" key="3">
    <source>
        <dbReference type="ARBA" id="ARBA00022801"/>
    </source>
</evidence>
<keyword evidence="2" id="KW-0624">Polysaccharide degradation</keyword>
<comment type="caution">
    <text evidence="7">The sequence shown here is derived from an EMBL/GenBank/DDBJ whole genome shotgun (WGS) entry which is preliminary data.</text>
</comment>
<evidence type="ECO:0000256" key="6">
    <source>
        <dbReference type="RuleBase" id="RU361187"/>
    </source>
</evidence>
<evidence type="ECO:0000256" key="5">
    <source>
        <dbReference type="ARBA" id="ARBA00023295"/>
    </source>
</evidence>
<dbReference type="PANTHER" id="PTHR43772:SF2">
    <property type="entry name" value="PUTATIVE (AFU_ORTHOLOGUE AFUA_2G04480)-RELATED"/>
    <property type="match status" value="1"/>
</dbReference>
<reference evidence="8" key="1">
    <citation type="journal article" date="2019" name="Int. J. Syst. Evol. Microbiol.">
        <title>The Global Catalogue of Microorganisms (GCM) 10K type strain sequencing project: providing services to taxonomists for standard genome sequencing and annotation.</title>
        <authorList>
            <consortium name="The Broad Institute Genomics Platform"/>
            <consortium name="The Broad Institute Genome Sequencing Center for Infectious Disease"/>
            <person name="Wu L."/>
            <person name="Ma J."/>
        </authorList>
    </citation>
    <scope>NUCLEOTIDE SEQUENCE [LARGE SCALE GENOMIC DNA]</scope>
    <source>
        <strain evidence="8">KCTC 42247</strain>
    </source>
</reference>
<dbReference type="PANTHER" id="PTHR43772">
    <property type="entry name" value="ENDO-1,4-BETA-XYLANASE"/>
    <property type="match status" value="1"/>
</dbReference>
<organism evidence="7 8">
    <name type="scientific">Sphingobacterium populi</name>
    <dbReference type="NCBI Taxonomy" id="1812824"/>
    <lineage>
        <taxon>Bacteria</taxon>
        <taxon>Pseudomonadati</taxon>
        <taxon>Bacteroidota</taxon>
        <taxon>Sphingobacteriia</taxon>
        <taxon>Sphingobacteriales</taxon>
        <taxon>Sphingobacteriaceae</taxon>
        <taxon>Sphingobacterium</taxon>
    </lineage>
</organism>
<dbReference type="Gene3D" id="2.115.10.20">
    <property type="entry name" value="Glycosyl hydrolase domain, family 43"/>
    <property type="match status" value="1"/>
</dbReference>
<dbReference type="SUPFAM" id="SSF75005">
    <property type="entry name" value="Arabinanase/levansucrase/invertase"/>
    <property type="match status" value="1"/>
</dbReference>
<comment type="similarity">
    <text evidence="1 6">Belongs to the glycosyl hydrolase 43 family.</text>
</comment>
<name>A0ABW5U8D0_9SPHI</name>
<keyword evidence="5 6" id="KW-0326">Glycosidase</keyword>
<keyword evidence="8" id="KW-1185">Reference proteome</keyword>
<proteinExistence type="inferred from homology"/>
<evidence type="ECO:0000313" key="7">
    <source>
        <dbReference type="EMBL" id="MFD2742201.1"/>
    </source>
</evidence>
<protein>
    <submittedName>
        <fullName evidence="7">Glycoside hydrolase family 43 protein</fullName>
    </submittedName>
</protein>
<sequence>MKNKQHLADSLSIFAADPTIFEDNGVYYLYGTDGDQPNQGFRVYRSSNLTHWEGPVGANNGFALIKDDVFGDKGFWAPHVWKEGNIYYMAYTANENIAIAQSSSPLGPFKQQQQAPLITEGKQIDPFVYRDDDGKKYLYHVKLQNGNRIFVAELNNDYASIKSGTLVEILDASLPWENTDNVSWPVVEGPTVIKRDNKYYLFYSANDFRNPYYAVGLAVADRPSGPWVKYGNEPLLSVNHTSWPGTGHGDVFQKNNQWFYICHTHNSATAVGPRRTAIVPFDWNLEDENGIKKPVFRGESIQFLQIYP</sequence>